<accession>A0A517YT54</accession>
<dbReference type="KEGG" id="pcor:KS4_14550"/>
<evidence type="ECO:0000259" key="1">
    <source>
        <dbReference type="SMART" id="SM00834"/>
    </source>
</evidence>
<dbReference type="SMART" id="SM00834">
    <property type="entry name" value="CxxC_CXXC_SSSS"/>
    <property type="match status" value="1"/>
</dbReference>
<dbReference type="Proteomes" id="UP000317369">
    <property type="component" value="Chromosome"/>
</dbReference>
<dbReference type="InterPro" id="IPR013429">
    <property type="entry name" value="Regulatory_FmdB_Zinc_ribbon"/>
</dbReference>
<gene>
    <name evidence="2" type="ORF">KS4_14550</name>
</gene>
<evidence type="ECO:0000313" key="2">
    <source>
        <dbReference type="EMBL" id="QDU33409.1"/>
    </source>
</evidence>
<organism evidence="2 3">
    <name type="scientific">Poriferisphaera corsica</name>
    <dbReference type="NCBI Taxonomy" id="2528020"/>
    <lineage>
        <taxon>Bacteria</taxon>
        <taxon>Pseudomonadati</taxon>
        <taxon>Planctomycetota</taxon>
        <taxon>Phycisphaerae</taxon>
        <taxon>Phycisphaerales</taxon>
        <taxon>Phycisphaeraceae</taxon>
        <taxon>Poriferisphaera</taxon>
    </lineage>
</organism>
<keyword evidence="3" id="KW-1185">Reference proteome</keyword>
<evidence type="ECO:0000313" key="3">
    <source>
        <dbReference type="Proteomes" id="UP000317369"/>
    </source>
</evidence>
<sequence length="117" mass="12973">MTFSQVLPSATPANYNSAMPTYVYEVILEDDEQGQVFEVTQKMSDPPLTEHPVTGQPVRRIIQAPSIGGKHIDIGNTKNISDDKLGKLGFTKYVKTDTGKYEKTVGTGPQKIHHKRD</sequence>
<dbReference type="EMBL" id="CP036425">
    <property type="protein sequence ID" value="QDU33409.1"/>
    <property type="molecule type" value="Genomic_DNA"/>
</dbReference>
<reference evidence="2 3" key="1">
    <citation type="submission" date="2019-02" db="EMBL/GenBank/DDBJ databases">
        <title>Deep-cultivation of Planctomycetes and their phenomic and genomic characterization uncovers novel biology.</title>
        <authorList>
            <person name="Wiegand S."/>
            <person name="Jogler M."/>
            <person name="Boedeker C."/>
            <person name="Pinto D."/>
            <person name="Vollmers J."/>
            <person name="Rivas-Marin E."/>
            <person name="Kohn T."/>
            <person name="Peeters S.H."/>
            <person name="Heuer A."/>
            <person name="Rast P."/>
            <person name="Oberbeckmann S."/>
            <person name="Bunk B."/>
            <person name="Jeske O."/>
            <person name="Meyerdierks A."/>
            <person name="Storesund J.E."/>
            <person name="Kallscheuer N."/>
            <person name="Luecker S."/>
            <person name="Lage O.M."/>
            <person name="Pohl T."/>
            <person name="Merkel B.J."/>
            <person name="Hornburger P."/>
            <person name="Mueller R.-W."/>
            <person name="Bruemmer F."/>
            <person name="Labrenz M."/>
            <person name="Spormann A.M."/>
            <person name="Op den Camp H."/>
            <person name="Overmann J."/>
            <person name="Amann R."/>
            <person name="Jetten M.S.M."/>
            <person name="Mascher T."/>
            <person name="Medema M.H."/>
            <person name="Devos D.P."/>
            <person name="Kaster A.-K."/>
            <person name="Ovreas L."/>
            <person name="Rohde M."/>
            <person name="Galperin M.Y."/>
            <person name="Jogler C."/>
        </authorList>
    </citation>
    <scope>NUCLEOTIDE SEQUENCE [LARGE SCALE GENOMIC DNA]</scope>
    <source>
        <strain evidence="2 3">KS4</strain>
    </source>
</reference>
<proteinExistence type="predicted"/>
<protein>
    <recommendedName>
        <fullName evidence="1">Putative regulatory protein FmdB zinc ribbon domain-containing protein</fullName>
    </recommendedName>
</protein>
<dbReference type="AlphaFoldDB" id="A0A517YT54"/>
<name>A0A517YT54_9BACT</name>
<feature type="domain" description="Putative regulatory protein FmdB zinc ribbon" evidence="1">
    <location>
        <begin position="19"/>
        <end position="63"/>
    </location>
</feature>